<evidence type="ECO:0000313" key="6">
    <source>
        <dbReference type="EMBL" id="GFT54599.1"/>
    </source>
</evidence>
<dbReference type="EMBL" id="BMAW01017563">
    <property type="protein sequence ID" value="GFT54599.1"/>
    <property type="molecule type" value="Genomic_DNA"/>
</dbReference>
<evidence type="ECO:0000313" key="7">
    <source>
        <dbReference type="Proteomes" id="UP000887013"/>
    </source>
</evidence>
<gene>
    <name evidence="6" type="primary">AVEN_270468_1</name>
    <name evidence="6" type="ORF">NPIL_678751</name>
</gene>
<dbReference type="Pfam" id="PF00447">
    <property type="entry name" value="HSF_DNA-bind"/>
    <property type="match status" value="1"/>
</dbReference>
<proteinExistence type="inferred from homology"/>
<dbReference type="InterPro" id="IPR000232">
    <property type="entry name" value="HSF_DNA-bd"/>
</dbReference>
<protein>
    <submittedName>
        <fullName evidence="6">HSF_DOMAIN domain-containing protein</fullName>
    </submittedName>
</protein>
<keyword evidence="4" id="KW-0539">Nucleus</keyword>
<dbReference type="InterPro" id="IPR036388">
    <property type="entry name" value="WH-like_DNA-bd_sf"/>
</dbReference>
<accession>A0A8X6P709</accession>
<evidence type="ECO:0000259" key="5">
    <source>
        <dbReference type="Pfam" id="PF00447"/>
    </source>
</evidence>
<evidence type="ECO:0000256" key="2">
    <source>
        <dbReference type="ARBA" id="ARBA00006403"/>
    </source>
</evidence>
<sequence length="96" mass="10877">MNPDWIIVCDTLSSTMISKALREKLYGEQFPRKLFLLASSAEISSIRWAPGGKAVIIDTDGLKECFSPGVFNVKKHEHVLRQLGYYNFEKLGQKSK</sequence>
<dbReference type="InterPro" id="IPR036390">
    <property type="entry name" value="WH_DNA-bd_sf"/>
</dbReference>
<comment type="subcellular location">
    <subcellularLocation>
        <location evidence="1">Nucleus</location>
    </subcellularLocation>
</comment>
<dbReference type="OrthoDB" id="6418155at2759"/>
<feature type="domain" description="HSF-type DNA-binding" evidence="5">
    <location>
        <begin position="30"/>
        <end position="94"/>
    </location>
</feature>
<dbReference type="GO" id="GO:0043565">
    <property type="term" value="F:sequence-specific DNA binding"/>
    <property type="evidence" value="ECO:0007669"/>
    <property type="project" value="InterPro"/>
</dbReference>
<comment type="caution">
    <text evidence="6">The sequence shown here is derived from an EMBL/GenBank/DDBJ whole genome shotgun (WGS) entry which is preliminary data.</text>
</comment>
<dbReference type="SUPFAM" id="SSF46785">
    <property type="entry name" value="Winged helix' DNA-binding domain"/>
    <property type="match status" value="1"/>
</dbReference>
<comment type="similarity">
    <text evidence="2">Belongs to the HSF family.</text>
</comment>
<evidence type="ECO:0000256" key="3">
    <source>
        <dbReference type="ARBA" id="ARBA00023125"/>
    </source>
</evidence>
<evidence type="ECO:0000256" key="1">
    <source>
        <dbReference type="ARBA" id="ARBA00004123"/>
    </source>
</evidence>
<organism evidence="6 7">
    <name type="scientific">Nephila pilipes</name>
    <name type="common">Giant wood spider</name>
    <name type="synonym">Nephila maculata</name>
    <dbReference type="NCBI Taxonomy" id="299642"/>
    <lineage>
        <taxon>Eukaryota</taxon>
        <taxon>Metazoa</taxon>
        <taxon>Ecdysozoa</taxon>
        <taxon>Arthropoda</taxon>
        <taxon>Chelicerata</taxon>
        <taxon>Arachnida</taxon>
        <taxon>Araneae</taxon>
        <taxon>Araneomorphae</taxon>
        <taxon>Entelegynae</taxon>
        <taxon>Araneoidea</taxon>
        <taxon>Nephilidae</taxon>
        <taxon>Nephila</taxon>
    </lineage>
</organism>
<keyword evidence="7" id="KW-1185">Reference proteome</keyword>
<name>A0A8X6P709_NEPPI</name>
<dbReference type="AlphaFoldDB" id="A0A8X6P709"/>
<dbReference type="Proteomes" id="UP000887013">
    <property type="component" value="Unassembled WGS sequence"/>
</dbReference>
<dbReference type="GO" id="GO:0003700">
    <property type="term" value="F:DNA-binding transcription factor activity"/>
    <property type="evidence" value="ECO:0007669"/>
    <property type="project" value="InterPro"/>
</dbReference>
<reference evidence="6" key="1">
    <citation type="submission" date="2020-08" db="EMBL/GenBank/DDBJ databases">
        <title>Multicomponent nature underlies the extraordinary mechanical properties of spider dragline silk.</title>
        <authorList>
            <person name="Kono N."/>
            <person name="Nakamura H."/>
            <person name="Mori M."/>
            <person name="Yoshida Y."/>
            <person name="Ohtoshi R."/>
            <person name="Malay A.D."/>
            <person name="Moran D.A.P."/>
            <person name="Tomita M."/>
            <person name="Numata K."/>
            <person name="Arakawa K."/>
        </authorList>
    </citation>
    <scope>NUCLEOTIDE SEQUENCE</scope>
</reference>
<evidence type="ECO:0000256" key="4">
    <source>
        <dbReference type="ARBA" id="ARBA00023242"/>
    </source>
</evidence>
<dbReference type="Gene3D" id="1.10.10.10">
    <property type="entry name" value="Winged helix-like DNA-binding domain superfamily/Winged helix DNA-binding domain"/>
    <property type="match status" value="1"/>
</dbReference>
<dbReference type="GO" id="GO:0005634">
    <property type="term" value="C:nucleus"/>
    <property type="evidence" value="ECO:0007669"/>
    <property type="project" value="UniProtKB-SubCell"/>
</dbReference>
<keyword evidence="3" id="KW-0238">DNA-binding</keyword>